<dbReference type="CDD" id="cd01094">
    <property type="entry name" value="Alkanesulfonate_monoxygenase"/>
    <property type="match status" value="1"/>
</dbReference>
<keyword evidence="7" id="KW-1185">Reference proteome</keyword>
<keyword evidence="4 6" id="KW-0503">Monooxygenase</keyword>
<name>A0A1S7QYU0_9HYPH</name>
<dbReference type="InterPro" id="IPR011251">
    <property type="entry name" value="Luciferase-like_dom"/>
</dbReference>
<evidence type="ECO:0000259" key="5">
    <source>
        <dbReference type="Pfam" id="PF00296"/>
    </source>
</evidence>
<feature type="domain" description="Luciferase-like" evidence="5">
    <location>
        <begin position="57"/>
        <end position="363"/>
    </location>
</feature>
<dbReference type="AlphaFoldDB" id="A0A1S7QYU0"/>
<dbReference type="RefSeq" id="WP_046801465.1">
    <property type="nucleotide sequence ID" value="NZ_LT009724.1"/>
</dbReference>
<dbReference type="GO" id="GO:0016705">
    <property type="term" value="F:oxidoreductase activity, acting on paired donors, with incorporation or reduction of molecular oxygen"/>
    <property type="evidence" value="ECO:0007669"/>
    <property type="project" value="InterPro"/>
</dbReference>
<evidence type="ECO:0000256" key="2">
    <source>
        <dbReference type="ARBA" id="ARBA00022643"/>
    </source>
</evidence>
<evidence type="ECO:0000313" key="6">
    <source>
        <dbReference type="EMBL" id="CUX44296.1"/>
    </source>
</evidence>
<dbReference type="EMBL" id="FBWK01000047">
    <property type="protein sequence ID" value="CUX44296.1"/>
    <property type="molecule type" value="Genomic_DNA"/>
</dbReference>
<proteinExistence type="predicted"/>
<dbReference type="SUPFAM" id="SSF51679">
    <property type="entry name" value="Bacterial luciferase-like"/>
    <property type="match status" value="1"/>
</dbReference>
<dbReference type="PANTHER" id="PTHR42847">
    <property type="entry name" value="ALKANESULFONATE MONOOXYGENASE"/>
    <property type="match status" value="1"/>
</dbReference>
<evidence type="ECO:0000256" key="1">
    <source>
        <dbReference type="ARBA" id="ARBA00022630"/>
    </source>
</evidence>
<dbReference type="InterPro" id="IPR036661">
    <property type="entry name" value="Luciferase-like_sf"/>
</dbReference>
<evidence type="ECO:0000313" key="7">
    <source>
        <dbReference type="Proteomes" id="UP000191988"/>
    </source>
</evidence>
<sequence length="394" mass="43439">MALSVPLPDGSELKGLELKSPADFDDSPLSRAVKQPLMLGLFLNLQDINFSSLPTSNSWTFDYNVELVKRAEELGFEIAFSRTQWLPKGGYDGESSLDSFIALGAMAAVTKNILLISTIHVLYGPLHPLHLAKYGATLDHIAKGRWGINIVTGHRAIEHEMFGWQRIDHDKRYDMAGELFDVLHRLWGETENFSYEGKLNPWAINNGWITPKPAFGRPPLVTATGSPAGIDFAARHSDLVFVTSPGGAHIDSALETLPDHVATIKNRAKAHGRRVKTLINPIIVSRDTEKEAIAYADAIAAGKPQAGTRAFATNNYDSDAHAWRGRGDARHKQGRNLGGNIEIIGSPEQVVEQLIGLKKAGIDGVQLNFYDFREDLDYFAERILPLMKEAGLRL</sequence>
<dbReference type="InterPro" id="IPR050172">
    <property type="entry name" value="SsuD_RutA_monooxygenase"/>
</dbReference>
<accession>A0A1S7QYU0</accession>
<organism evidence="6 7">
    <name type="scientific">Agrobacterium tomkonis CFBP 6623</name>
    <dbReference type="NCBI Taxonomy" id="1183432"/>
    <lineage>
        <taxon>Bacteria</taxon>
        <taxon>Pseudomonadati</taxon>
        <taxon>Pseudomonadota</taxon>
        <taxon>Alphaproteobacteria</taxon>
        <taxon>Hyphomicrobiales</taxon>
        <taxon>Rhizobiaceae</taxon>
        <taxon>Rhizobium/Agrobacterium group</taxon>
        <taxon>Agrobacterium</taxon>
        <taxon>Agrobacterium tumefaciens complex</taxon>
    </lineage>
</organism>
<protein>
    <submittedName>
        <fullName evidence="6">Putative luciferase-like monooxygenase</fullName>
        <ecNumber evidence="6">1.14.-.-</ecNumber>
    </submittedName>
</protein>
<dbReference type="Pfam" id="PF00296">
    <property type="entry name" value="Bac_luciferase"/>
    <property type="match status" value="1"/>
</dbReference>
<dbReference type="STRING" id="1183432.AGR3A_Lc110112"/>
<gene>
    <name evidence="6" type="ORF">AGR3A_Lc110112</name>
</gene>
<dbReference type="Proteomes" id="UP000191988">
    <property type="component" value="Unassembled WGS sequence"/>
</dbReference>
<dbReference type="GO" id="GO:0004497">
    <property type="term" value="F:monooxygenase activity"/>
    <property type="evidence" value="ECO:0007669"/>
    <property type="project" value="UniProtKB-KW"/>
</dbReference>
<dbReference type="PANTHER" id="PTHR42847:SF4">
    <property type="entry name" value="ALKANESULFONATE MONOOXYGENASE-RELATED"/>
    <property type="match status" value="1"/>
</dbReference>
<keyword evidence="2" id="KW-0288">FMN</keyword>
<evidence type="ECO:0000256" key="3">
    <source>
        <dbReference type="ARBA" id="ARBA00023002"/>
    </source>
</evidence>
<dbReference type="Gene3D" id="3.20.20.30">
    <property type="entry name" value="Luciferase-like domain"/>
    <property type="match status" value="1"/>
</dbReference>
<keyword evidence="3 6" id="KW-0560">Oxidoreductase</keyword>
<evidence type="ECO:0000256" key="4">
    <source>
        <dbReference type="ARBA" id="ARBA00023033"/>
    </source>
</evidence>
<keyword evidence="1" id="KW-0285">Flavoprotein</keyword>
<dbReference type="EC" id="1.14.-.-" evidence="6"/>
<reference evidence="7" key="1">
    <citation type="submission" date="2016-01" db="EMBL/GenBank/DDBJ databases">
        <authorList>
            <person name="Regsiter A."/>
            <person name="william w."/>
        </authorList>
    </citation>
    <scope>NUCLEOTIDE SEQUENCE [LARGE SCALE GENOMIC DNA]</scope>
    <source>
        <strain evidence="7">CFBP 6623</strain>
    </source>
</reference>